<dbReference type="InterPro" id="IPR052339">
    <property type="entry name" value="Fe-S_Maturation_MIP18"/>
</dbReference>
<dbReference type="InterPro" id="IPR002744">
    <property type="entry name" value="MIP18-like"/>
</dbReference>
<dbReference type="InterPro" id="IPR034904">
    <property type="entry name" value="FSCA_dom_sf"/>
</dbReference>
<proteinExistence type="predicted"/>
<dbReference type="Proteomes" id="UP000601990">
    <property type="component" value="Unassembled WGS sequence"/>
</dbReference>
<feature type="domain" description="MIP18 family-like" evidence="1">
    <location>
        <begin position="12"/>
        <end position="77"/>
    </location>
</feature>
<keyword evidence="3" id="KW-1185">Reference proteome</keyword>
<dbReference type="PANTHER" id="PTHR42831:SF1">
    <property type="entry name" value="FE-S PROTEIN MATURATION AUXILIARY FACTOR YITW"/>
    <property type="match status" value="1"/>
</dbReference>
<dbReference type="Pfam" id="PF01883">
    <property type="entry name" value="FeS_assembly_P"/>
    <property type="match status" value="1"/>
</dbReference>
<organism evidence="2 3">
    <name type="scientific">Aromatoleum buckelii</name>
    <dbReference type="NCBI Taxonomy" id="200254"/>
    <lineage>
        <taxon>Bacteria</taxon>
        <taxon>Pseudomonadati</taxon>
        <taxon>Pseudomonadota</taxon>
        <taxon>Betaproteobacteria</taxon>
        <taxon>Rhodocyclales</taxon>
        <taxon>Rhodocyclaceae</taxon>
        <taxon>Aromatoleum</taxon>
    </lineage>
</organism>
<reference evidence="2" key="1">
    <citation type="submission" date="2019-12" db="EMBL/GenBank/DDBJ databases">
        <title>Comparative genomics gives insights into the taxonomy of the Azoarcus-Aromatoleum group and reveals separate origins of nif in the plant-associated Azoarcus and non-plant-associated Aromatoleum sub-groups.</title>
        <authorList>
            <person name="Lafos M."/>
            <person name="Maluk M."/>
            <person name="Batista M."/>
            <person name="Junghare M."/>
            <person name="Carmona M."/>
            <person name="Faoro H."/>
            <person name="Cruz L.M."/>
            <person name="Battistoni F."/>
            <person name="De Souza E."/>
            <person name="Pedrosa F."/>
            <person name="Chen W.-M."/>
            <person name="Poole P.S."/>
            <person name="Dixon R.A."/>
            <person name="James E.K."/>
        </authorList>
    </citation>
    <scope>NUCLEOTIDE SEQUENCE</scope>
    <source>
        <strain evidence="2">U120</strain>
    </source>
</reference>
<comment type="caution">
    <text evidence="2">The sequence shown here is derived from an EMBL/GenBank/DDBJ whole genome shotgun (WGS) entry which is preliminary data.</text>
</comment>
<dbReference type="SUPFAM" id="SSF117916">
    <property type="entry name" value="Fe-S cluster assembly (FSCA) domain-like"/>
    <property type="match status" value="1"/>
</dbReference>
<dbReference type="RefSeq" id="WP_169197565.1">
    <property type="nucleotide sequence ID" value="NZ_WTVH02000010.1"/>
</dbReference>
<evidence type="ECO:0000313" key="3">
    <source>
        <dbReference type="Proteomes" id="UP000601990"/>
    </source>
</evidence>
<accession>A0ABX1MW78</accession>
<dbReference type="EMBL" id="WTVH01000003">
    <property type="protein sequence ID" value="NMF92242.1"/>
    <property type="molecule type" value="Genomic_DNA"/>
</dbReference>
<protein>
    <submittedName>
        <fullName evidence="2">DUF59 domain-containing protein</fullName>
    </submittedName>
</protein>
<dbReference type="PANTHER" id="PTHR42831">
    <property type="entry name" value="FE-S PROTEIN MATURATION AUXILIARY FACTOR YITW"/>
    <property type="match status" value="1"/>
</dbReference>
<evidence type="ECO:0000259" key="1">
    <source>
        <dbReference type="Pfam" id="PF01883"/>
    </source>
</evidence>
<sequence>MTAPASLPDVESVRTLLRRVIDPEVGVNIVDLGLVYRIDVTAEEVLIEMTMTSPACPMGDMIMDDIDAVLDGALPENLRVVVKMVWDPPWNPGMMNAEAREHFGWEK</sequence>
<gene>
    <name evidence="2" type="ORF">GO608_02710</name>
</gene>
<dbReference type="Gene3D" id="3.30.300.130">
    <property type="entry name" value="Fe-S cluster assembly (FSCA)"/>
    <property type="match status" value="1"/>
</dbReference>
<evidence type="ECO:0000313" key="2">
    <source>
        <dbReference type="EMBL" id="NMF92242.1"/>
    </source>
</evidence>
<name>A0ABX1MW78_9RHOO</name>